<name>A0ABR2TTF1_9ROSI</name>
<comment type="caution">
    <text evidence="1">The sequence shown here is derived from an EMBL/GenBank/DDBJ whole genome shotgun (WGS) entry which is preliminary data.</text>
</comment>
<proteinExistence type="predicted"/>
<evidence type="ECO:0000313" key="2">
    <source>
        <dbReference type="Proteomes" id="UP001396334"/>
    </source>
</evidence>
<organism evidence="1 2">
    <name type="scientific">Hibiscus sabdariffa</name>
    <name type="common">roselle</name>
    <dbReference type="NCBI Taxonomy" id="183260"/>
    <lineage>
        <taxon>Eukaryota</taxon>
        <taxon>Viridiplantae</taxon>
        <taxon>Streptophyta</taxon>
        <taxon>Embryophyta</taxon>
        <taxon>Tracheophyta</taxon>
        <taxon>Spermatophyta</taxon>
        <taxon>Magnoliopsida</taxon>
        <taxon>eudicotyledons</taxon>
        <taxon>Gunneridae</taxon>
        <taxon>Pentapetalae</taxon>
        <taxon>rosids</taxon>
        <taxon>malvids</taxon>
        <taxon>Malvales</taxon>
        <taxon>Malvaceae</taxon>
        <taxon>Malvoideae</taxon>
        <taxon>Hibiscus</taxon>
    </lineage>
</organism>
<reference evidence="1 2" key="1">
    <citation type="journal article" date="2024" name="G3 (Bethesda)">
        <title>Genome assembly of Hibiscus sabdariffa L. provides insights into metabolisms of medicinal natural products.</title>
        <authorList>
            <person name="Kim T."/>
        </authorList>
    </citation>
    <scope>NUCLEOTIDE SEQUENCE [LARGE SCALE GENOMIC DNA]</scope>
    <source>
        <strain evidence="1">TK-2024</strain>
        <tissue evidence="1">Old leaves</tissue>
    </source>
</reference>
<sequence>MVSETLDLLLDYIPLVCCAHVWFLKYNPPAGNVVWALGKQMKIHLQKVSPVLIICFLCFGQWPSLKLLDPFLELLVLHRSSGAKKSCNYMHKYDPCFREAANHGNGSKASSDHSKRSSMKQYHEKCSNDKTTFPVYDISSRYRYPSVSSKNKYETKLCLKSKQVHKDSKVQHTCGSHVIREVNIMISFEIAKVIS</sequence>
<keyword evidence="2" id="KW-1185">Reference proteome</keyword>
<protein>
    <submittedName>
        <fullName evidence="1">Uncharacterized protein</fullName>
    </submittedName>
</protein>
<gene>
    <name evidence="1" type="ORF">V6N11_015783</name>
</gene>
<evidence type="ECO:0000313" key="1">
    <source>
        <dbReference type="EMBL" id="KAK9040640.1"/>
    </source>
</evidence>
<dbReference type="Proteomes" id="UP001396334">
    <property type="component" value="Unassembled WGS sequence"/>
</dbReference>
<dbReference type="EMBL" id="JBBPBN010000004">
    <property type="protein sequence ID" value="KAK9040640.1"/>
    <property type="molecule type" value="Genomic_DNA"/>
</dbReference>
<accession>A0ABR2TTF1</accession>